<dbReference type="STRING" id="64791.A0A151WG42"/>
<name>A0A151WG42_9HYME</name>
<protein>
    <submittedName>
        <fullName evidence="2">Uncharacterized protein</fullName>
    </submittedName>
</protein>
<sequence length="143" mass="15530">AAQKLNLSSSPHRRRRSGDENIGSDELPIFPNGYAALLLKSPPPAPPALLRRIGVKELTGVGKKTSCLQLRVAAYSSLSSPTFERVLPECQRDFAPLVAAASLRARRKGSPLPQTPFLTLGMPNEPRTSDFTQSLDRTSHPES</sequence>
<organism evidence="2 3">
    <name type="scientific">Mycetomoellerius zeteki</name>
    <dbReference type="NCBI Taxonomy" id="64791"/>
    <lineage>
        <taxon>Eukaryota</taxon>
        <taxon>Metazoa</taxon>
        <taxon>Ecdysozoa</taxon>
        <taxon>Arthropoda</taxon>
        <taxon>Hexapoda</taxon>
        <taxon>Insecta</taxon>
        <taxon>Pterygota</taxon>
        <taxon>Neoptera</taxon>
        <taxon>Endopterygota</taxon>
        <taxon>Hymenoptera</taxon>
        <taxon>Apocrita</taxon>
        <taxon>Aculeata</taxon>
        <taxon>Formicoidea</taxon>
        <taxon>Formicidae</taxon>
        <taxon>Myrmicinae</taxon>
        <taxon>Mycetomoellerius</taxon>
    </lineage>
</organism>
<evidence type="ECO:0000313" key="3">
    <source>
        <dbReference type="Proteomes" id="UP000075809"/>
    </source>
</evidence>
<feature type="compositionally biased region" description="Polar residues" evidence="1">
    <location>
        <begin position="1"/>
        <end position="10"/>
    </location>
</feature>
<feature type="region of interest" description="Disordered" evidence="1">
    <location>
        <begin position="1"/>
        <end position="27"/>
    </location>
</feature>
<dbReference type="Proteomes" id="UP000075809">
    <property type="component" value="Unassembled WGS sequence"/>
</dbReference>
<dbReference type="EMBL" id="KQ983190">
    <property type="protein sequence ID" value="KYQ46802.1"/>
    <property type="molecule type" value="Genomic_DNA"/>
</dbReference>
<gene>
    <name evidence="2" type="ORF">ALC60_14186</name>
</gene>
<proteinExistence type="predicted"/>
<accession>A0A151WG42</accession>
<evidence type="ECO:0000313" key="2">
    <source>
        <dbReference type="EMBL" id="KYQ46802.1"/>
    </source>
</evidence>
<dbReference type="AlphaFoldDB" id="A0A151WG42"/>
<feature type="region of interest" description="Disordered" evidence="1">
    <location>
        <begin position="105"/>
        <end position="143"/>
    </location>
</feature>
<feature type="non-terminal residue" evidence="2">
    <location>
        <position position="1"/>
    </location>
</feature>
<evidence type="ECO:0000256" key="1">
    <source>
        <dbReference type="SAM" id="MobiDB-lite"/>
    </source>
</evidence>
<keyword evidence="3" id="KW-1185">Reference proteome</keyword>
<reference evidence="2 3" key="1">
    <citation type="submission" date="2015-09" db="EMBL/GenBank/DDBJ databases">
        <title>Trachymyrmex zeteki WGS genome.</title>
        <authorList>
            <person name="Nygaard S."/>
            <person name="Hu H."/>
            <person name="Boomsma J."/>
            <person name="Zhang G."/>
        </authorList>
    </citation>
    <scope>NUCLEOTIDE SEQUENCE [LARGE SCALE GENOMIC DNA]</scope>
    <source>
        <strain evidence="2">Tzet28-1</strain>
        <tissue evidence="2">Whole body</tissue>
    </source>
</reference>